<dbReference type="SUPFAM" id="SSF56784">
    <property type="entry name" value="HAD-like"/>
    <property type="match status" value="1"/>
</dbReference>
<proteinExistence type="predicted"/>
<dbReference type="InterPro" id="IPR006439">
    <property type="entry name" value="HAD-SF_hydro_IA"/>
</dbReference>
<dbReference type="InterPro" id="IPR036412">
    <property type="entry name" value="HAD-like_sf"/>
</dbReference>
<dbReference type="Proteomes" id="UP000467193">
    <property type="component" value="Chromosome"/>
</dbReference>
<sequence length="225" mass="24251">MVNPAVLFDIDGTLVDTNYLHVHAWHRAFVEVGVQVESWRIHHRIGMDGGSLLEELLPDASEDEKSRAKDLHTQYYQESSGLIRPLASGRKLLDAVAELGLQVVLATSAPENELAILRDVLDEEDVVSAVTSSEDVETAKPRPDIVAVALERAGVPAERAVFVGDTVWDVRAAARAGVECIALRSGGIGERELSAEGAVTVFDDPDDLRKGLRDSPIGKLAALAN</sequence>
<dbReference type="Gene3D" id="3.40.50.1000">
    <property type="entry name" value="HAD superfamily/HAD-like"/>
    <property type="match status" value="1"/>
</dbReference>
<dbReference type="NCBIfam" id="TIGR01509">
    <property type="entry name" value="HAD-SF-IA-v3"/>
    <property type="match status" value="1"/>
</dbReference>
<dbReference type="InterPro" id="IPR041492">
    <property type="entry name" value="HAD_2"/>
</dbReference>
<dbReference type="NCBIfam" id="TIGR01549">
    <property type="entry name" value="HAD-SF-IA-v1"/>
    <property type="match status" value="1"/>
</dbReference>
<dbReference type="GO" id="GO:0005829">
    <property type="term" value="C:cytosol"/>
    <property type="evidence" value="ECO:0007669"/>
    <property type="project" value="TreeGrafter"/>
</dbReference>
<dbReference type="Gene3D" id="1.10.150.240">
    <property type="entry name" value="Putative phosphatase, domain 2"/>
    <property type="match status" value="1"/>
</dbReference>
<organism evidence="1 2">
    <name type="scientific">Mycolicibacterium sediminis</name>
    <dbReference type="NCBI Taxonomy" id="1286180"/>
    <lineage>
        <taxon>Bacteria</taxon>
        <taxon>Bacillati</taxon>
        <taxon>Actinomycetota</taxon>
        <taxon>Actinomycetes</taxon>
        <taxon>Mycobacteriales</taxon>
        <taxon>Mycobacteriaceae</taxon>
        <taxon>Mycolicibacterium</taxon>
    </lineage>
</organism>
<accession>A0A7I7R0P8</accession>
<dbReference type="InterPro" id="IPR023198">
    <property type="entry name" value="PGP-like_dom2"/>
</dbReference>
<evidence type="ECO:0000313" key="1">
    <source>
        <dbReference type="EMBL" id="BBY31670.1"/>
    </source>
</evidence>
<keyword evidence="2" id="KW-1185">Reference proteome</keyword>
<dbReference type="GO" id="GO:0006281">
    <property type="term" value="P:DNA repair"/>
    <property type="evidence" value="ECO:0007669"/>
    <property type="project" value="TreeGrafter"/>
</dbReference>
<dbReference type="PANTHER" id="PTHR43434">
    <property type="entry name" value="PHOSPHOGLYCOLATE PHOSPHATASE"/>
    <property type="match status" value="1"/>
</dbReference>
<dbReference type="RefSeq" id="WP_163801118.1">
    <property type="nucleotide sequence ID" value="NZ_AP022588.1"/>
</dbReference>
<dbReference type="SFLD" id="SFLDS00003">
    <property type="entry name" value="Haloacid_Dehalogenase"/>
    <property type="match status" value="1"/>
</dbReference>
<evidence type="ECO:0000313" key="2">
    <source>
        <dbReference type="Proteomes" id="UP000467193"/>
    </source>
</evidence>
<protein>
    <submittedName>
        <fullName evidence="1">Haloacid dehalogenase</fullName>
    </submittedName>
</protein>
<dbReference type="KEGG" id="msei:MSEDJ_57660"/>
<dbReference type="GO" id="GO:0008967">
    <property type="term" value="F:phosphoglycolate phosphatase activity"/>
    <property type="evidence" value="ECO:0007669"/>
    <property type="project" value="TreeGrafter"/>
</dbReference>
<name>A0A7I7R0P8_9MYCO</name>
<dbReference type="SFLD" id="SFLDG01135">
    <property type="entry name" value="C1.5.6:_HAD__Beta-PGM__Phospha"/>
    <property type="match status" value="1"/>
</dbReference>
<dbReference type="Pfam" id="PF13419">
    <property type="entry name" value="HAD_2"/>
    <property type="match status" value="1"/>
</dbReference>
<dbReference type="InterPro" id="IPR023214">
    <property type="entry name" value="HAD_sf"/>
</dbReference>
<dbReference type="PANTHER" id="PTHR43434:SF16">
    <property type="entry name" value="BLL8046 PROTEIN"/>
    <property type="match status" value="1"/>
</dbReference>
<dbReference type="InterPro" id="IPR050155">
    <property type="entry name" value="HAD-like_hydrolase_sf"/>
</dbReference>
<reference evidence="1 2" key="1">
    <citation type="journal article" date="2019" name="Emerg. Microbes Infect.">
        <title>Comprehensive subspecies identification of 175 nontuberculous mycobacteria species based on 7547 genomic profiles.</title>
        <authorList>
            <person name="Matsumoto Y."/>
            <person name="Kinjo T."/>
            <person name="Motooka D."/>
            <person name="Nabeya D."/>
            <person name="Jung N."/>
            <person name="Uechi K."/>
            <person name="Horii T."/>
            <person name="Iida T."/>
            <person name="Fujita J."/>
            <person name="Nakamura S."/>
        </authorList>
    </citation>
    <scope>NUCLEOTIDE SEQUENCE [LARGE SCALE GENOMIC DNA]</scope>
    <source>
        <strain evidence="1 2">JCM 17899</strain>
    </source>
</reference>
<dbReference type="EMBL" id="AP022588">
    <property type="protein sequence ID" value="BBY31670.1"/>
    <property type="molecule type" value="Genomic_DNA"/>
</dbReference>
<gene>
    <name evidence="1" type="ORF">MSEDJ_57660</name>
</gene>
<dbReference type="AlphaFoldDB" id="A0A7I7R0P8"/>
<dbReference type="SFLD" id="SFLDG01129">
    <property type="entry name" value="C1.5:_HAD__Beta-PGM__Phosphata"/>
    <property type="match status" value="1"/>
</dbReference>